<dbReference type="Proteomes" id="UP000020773">
    <property type="component" value="Unassembled WGS sequence"/>
</dbReference>
<accession>A0A015U549</accession>
<comment type="caution">
    <text evidence="1">The sequence shown here is derived from an EMBL/GenBank/DDBJ whole genome shotgun (WGS) entry which is preliminary data.</text>
</comment>
<dbReference type="AlphaFoldDB" id="A0A015U549"/>
<name>A0A015U549_BACFG</name>
<protein>
    <submittedName>
        <fullName evidence="1">Uncharacterized protein</fullName>
    </submittedName>
</protein>
<dbReference type="EMBL" id="JGDB01000215">
    <property type="protein sequence ID" value="EXY89957.1"/>
    <property type="molecule type" value="Genomic_DNA"/>
</dbReference>
<proteinExistence type="predicted"/>
<dbReference type="PATRIC" id="fig|1339316.3.peg.3184"/>
<gene>
    <name evidence="1" type="ORF">M125_3360</name>
</gene>
<reference evidence="1 2" key="1">
    <citation type="submission" date="2014-02" db="EMBL/GenBank/DDBJ databases">
        <authorList>
            <person name="Sears C."/>
            <person name="Carroll K."/>
            <person name="Sack B.R."/>
            <person name="Qadri F."/>
            <person name="Myers L.L."/>
            <person name="Chung G.-T."/>
            <person name="Escheverria P."/>
            <person name="Fraser C.M."/>
            <person name="Sadzewicz L."/>
            <person name="Shefchek K.A."/>
            <person name="Tallon L."/>
            <person name="Das S.P."/>
            <person name="Daugherty S."/>
            <person name="Mongodin E.F."/>
        </authorList>
    </citation>
    <scope>NUCLEOTIDE SEQUENCE [LARGE SCALE GENOMIC DNA]</scope>
    <source>
        <strain evidence="2">3998T(B)3</strain>
    </source>
</reference>
<evidence type="ECO:0000313" key="2">
    <source>
        <dbReference type="Proteomes" id="UP000020773"/>
    </source>
</evidence>
<organism evidence="1 2">
    <name type="scientific">Bacteroides fragilis str. 3998T(B)3</name>
    <dbReference type="NCBI Taxonomy" id="1339316"/>
    <lineage>
        <taxon>Bacteria</taxon>
        <taxon>Pseudomonadati</taxon>
        <taxon>Bacteroidota</taxon>
        <taxon>Bacteroidia</taxon>
        <taxon>Bacteroidales</taxon>
        <taxon>Bacteroidaceae</taxon>
        <taxon>Bacteroides</taxon>
    </lineage>
</organism>
<dbReference type="CDD" id="cd00257">
    <property type="entry name" value="beta-trefoil_FSCN-like"/>
    <property type="match status" value="1"/>
</dbReference>
<evidence type="ECO:0000313" key="1">
    <source>
        <dbReference type="EMBL" id="EXY89957.1"/>
    </source>
</evidence>
<dbReference type="RefSeq" id="WP_032555807.1">
    <property type="nucleotide sequence ID" value="NZ_JGDB01000215.1"/>
</dbReference>
<sequence length="177" mass="19462">MDKSKVNFSKPMLIQSVAFKDVFLRMDGKGISTACGAGAGKVNCQRSMAPTGAFKVQKQTDGTFTIESSKYPGVFLRMDGNGIHAFAGSGSGRVNCQFGASAWERFKLHEQSDGSYTIESAAFPNVFLRMDGNNPSRKEEDFGTVNCQYGAGAYEKFYLQNMPEIKNVKDMFNKITK</sequence>
<dbReference type="Gene3D" id="2.80.10.50">
    <property type="match status" value="1"/>
</dbReference>